<name>A0A3M7RR77_BRAPC</name>
<dbReference type="AlphaFoldDB" id="A0A3M7RR77"/>
<gene>
    <name evidence="2" type="ORF">BpHYR1_045825</name>
</gene>
<protein>
    <submittedName>
        <fullName evidence="2">Uncharacterized protein</fullName>
    </submittedName>
</protein>
<feature type="transmembrane region" description="Helical" evidence="1">
    <location>
        <begin position="153"/>
        <end position="179"/>
    </location>
</feature>
<dbReference type="EMBL" id="REGN01002848">
    <property type="protein sequence ID" value="RNA25845.1"/>
    <property type="molecule type" value="Genomic_DNA"/>
</dbReference>
<keyword evidence="1" id="KW-1133">Transmembrane helix</keyword>
<reference evidence="2 3" key="1">
    <citation type="journal article" date="2018" name="Sci. Rep.">
        <title>Genomic signatures of local adaptation to the degree of environmental predictability in rotifers.</title>
        <authorList>
            <person name="Franch-Gras L."/>
            <person name="Hahn C."/>
            <person name="Garcia-Roger E.M."/>
            <person name="Carmona M.J."/>
            <person name="Serra M."/>
            <person name="Gomez A."/>
        </authorList>
    </citation>
    <scope>NUCLEOTIDE SEQUENCE [LARGE SCALE GENOMIC DNA]</scope>
    <source>
        <strain evidence="2">HYR1</strain>
    </source>
</reference>
<evidence type="ECO:0000313" key="3">
    <source>
        <dbReference type="Proteomes" id="UP000276133"/>
    </source>
</evidence>
<sequence>MTLFTLSNALLASIAHAVSEIVIGLTLFTSVLLFSSSLIIGRILPTLKRIAVNSISDRVEPYLYSSFETSLKPLALPFVLSYYFLVNISLNTSIIQVKLTILGIIFFNPIKIKYLRLLFNFNEIKLHSFQLSIKSLTSKRFHDSPKNNKNKKLFSFVCLATVSKVLNIFVLALFTLRYLPRDDMETNEKMEANRMVLGKALAVDSVADWYGVI</sequence>
<organism evidence="2 3">
    <name type="scientific">Brachionus plicatilis</name>
    <name type="common">Marine rotifer</name>
    <name type="synonym">Brachionus muelleri</name>
    <dbReference type="NCBI Taxonomy" id="10195"/>
    <lineage>
        <taxon>Eukaryota</taxon>
        <taxon>Metazoa</taxon>
        <taxon>Spiralia</taxon>
        <taxon>Gnathifera</taxon>
        <taxon>Rotifera</taxon>
        <taxon>Eurotatoria</taxon>
        <taxon>Monogononta</taxon>
        <taxon>Pseudotrocha</taxon>
        <taxon>Ploima</taxon>
        <taxon>Brachionidae</taxon>
        <taxon>Brachionus</taxon>
    </lineage>
</organism>
<keyword evidence="1" id="KW-0812">Transmembrane</keyword>
<comment type="caution">
    <text evidence="2">The sequence shown here is derived from an EMBL/GenBank/DDBJ whole genome shotgun (WGS) entry which is preliminary data.</text>
</comment>
<keyword evidence="3" id="KW-1185">Reference proteome</keyword>
<proteinExistence type="predicted"/>
<dbReference type="Proteomes" id="UP000276133">
    <property type="component" value="Unassembled WGS sequence"/>
</dbReference>
<keyword evidence="1" id="KW-0472">Membrane</keyword>
<accession>A0A3M7RR77</accession>
<feature type="transmembrane region" description="Helical" evidence="1">
    <location>
        <begin position="27"/>
        <end position="44"/>
    </location>
</feature>
<evidence type="ECO:0000313" key="2">
    <source>
        <dbReference type="EMBL" id="RNA25845.1"/>
    </source>
</evidence>
<feature type="transmembrane region" description="Helical" evidence="1">
    <location>
        <begin position="82"/>
        <end position="107"/>
    </location>
</feature>
<evidence type="ECO:0000256" key="1">
    <source>
        <dbReference type="SAM" id="Phobius"/>
    </source>
</evidence>